<organism evidence="2 3">
    <name type="scientific">Trypanosoma cruzi (strain CL Brener)</name>
    <dbReference type="NCBI Taxonomy" id="353153"/>
    <lineage>
        <taxon>Eukaryota</taxon>
        <taxon>Discoba</taxon>
        <taxon>Euglenozoa</taxon>
        <taxon>Kinetoplastea</taxon>
        <taxon>Metakinetoplastina</taxon>
        <taxon>Trypanosomatida</taxon>
        <taxon>Trypanosomatidae</taxon>
        <taxon>Trypanosoma</taxon>
        <taxon>Schizotrypanum</taxon>
    </lineage>
</organism>
<keyword evidence="1" id="KW-0812">Transmembrane</keyword>
<gene>
    <name evidence="2" type="ORF">Tc00.1047053509719.28</name>
</gene>
<dbReference type="PaxDb" id="353153-Q4D7J9"/>
<dbReference type="InParanoid" id="Q4D7J9"/>
<keyword evidence="1" id="KW-1133">Transmembrane helix</keyword>
<dbReference type="SMR" id="Q4D7J9"/>
<reference evidence="2 3" key="1">
    <citation type="journal article" date="2005" name="Science">
        <title>The genome sequence of Trypanosoma cruzi, etiologic agent of Chagas disease.</title>
        <authorList>
            <person name="El-Sayed N.M."/>
            <person name="Myler P.J."/>
            <person name="Bartholomeu D.C."/>
            <person name="Nilsson D."/>
            <person name="Aggarwal G."/>
            <person name="Tran A.N."/>
            <person name="Ghedin E."/>
            <person name="Worthey E.A."/>
            <person name="Delcher A.L."/>
            <person name="Blandin G."/>
            <person name="Westenberger S.J."/>
            <person name="Caler E."/>
            <person name="Cerqueira G.C."/>
            <person name="Branche C."/>
            <person name="Haas B."/>
            <person name="Anupama A."/>
            <person name="Arner E."/>
            <person name="Aslund L."/>
            <person name="Attipoe P."/>
            <person name="Bontempi E."/>
            <person name="Bringaud F."/>
            <person name="Burton P."/>
            <person name="Cadag E."/>
            <person name="Campbell D.A."/>
            <person name="Carrington M."/>
            <person name="Crabtree J."/>
            <person name="Darban H."/>
            <person name="da Silveira J.F."/>
            <person name="de Jong P."/>
            <person name="Edwards K."/>
            <person name="Englund P.T."/>
            <person name="Fazelina G."/>
            <person name="Feldblyum T."/>
            <person name="Ferella M."/>
            <person name="Frasch A.C."/>
            <person name="Gull K."/>
            <person name="Horn D."/>
            <person name="Hou L."/>
            <person name="Huang Y."/>
            <person name="Kindlund E."/>
            <person name="Klingbeil M."/>
            <person name="Kluge S."/>
            <person name="Koo H."/>
            <person name="Lacerda D."/>
            <person name="Levin M.J."/>
            <person name="Lorenzi H."/>
            <person name="Louie T."/>
            <person name="Machado C.R."/>
            <person name="McCulloch R."/>
            <person name="McKenna A."/>
            <person name="Mizuno Y."/>
            <person name="Mottram J.C."/>
            <person name="Nelson S."/>
            <person name="Ochaya S."/>
            <person name="Osoegawa K."/>
            <person name="Pai G."/>
            <person name="Parsons M."/>
            <person name="Pentony M."/>
            <person name="Pettersson U."/>
            <person name="Pop M."/>
            <person name="Ramirez J.L."/>
            <person name="Rinta J."/>
            <person name="Robertson L."/>
            <person name="Salzberg S.L."/>
            <person name="Sanchez D.O."/>
            <person name="Seyler A."/>
            <person name="Sharma R."/>
            <person name="Shetty J."/>
            <person name="Simpson A.J."/>
            <person name="Sisk E."/>
            <person name="Tammi M.T."/>
            <person name="Tarleton R."/>
            <person name="Teixeira S."/>
            <person name="Van Aken S."/>
            <person name="Vogt C."/>
            <person name="Ward P.N."/>
            <person name="Wickstead B."/>
            <person name="Wortman J."/>
            <person name="White O."/>
            <person name="Fraser C.M."/>
            <person name="Stuart K.D."/>
            <person name="Andersson B."/>
        </authorList>
    </citation>
    <scope>NUCLEOTIDE SEQUENCE [LARGE SCALE GENOMIC DNA]</scope>
    <source>
        <strain evidence="2 3">CL Brener</strain>
    </source>
</reference>
<evidence type="ECO:0000313" key="2">
    <source>
        <dbReference type="EMBL" id="EAN88505.1"/>
    </source>
</evidence>
<dbReference type="RefSeq" id="XP_810356.1">
    <property type="nucleotide sequence ID" value="XM_805263.1"/>
</dbReference>
<dbReference type="KEGG" id="tcr:509719.28"/>
<dbReference type="EMBL" id="AAHK01000878">
    <property type="protein sequence ID" value="EAN88505.1"/>
    <property type="molecule type" value="Genomic_DNA"/>
</dbReference>
<evidence type="ECO:0000256" key="1">
    <source>
        <dbReference type="SAM" id="Phobius"/>
    </source>
</evidence>
<accession>Q4D7J9</accession>
<dbReference type="OMA" id="MAWNDFL"/>
<protein>
    <submittedName>
        <fullName evidence="2">Uncharacterized protein</fullName>
    </submittedName>
</protein>
<sequence>MHGQRCEAPAPTGVFFFRFFDCFLLLIGLLVVYLAVKLEYQVDLLSAVWNVYLKPNYDDDL</sequence>
<proteinExistence type="predicted"/>
<dbReference type="Proteomes" id="UP000002296">
    <property type="component" value="Unassembled WGS sequence"/>
</dbReference>
<dbReference type="AlphaFoldDB" id="Q4D7J9"/>
<comment type="caution">
    <text evidence="2">The sequence shown here is derived from an EMBL/GenBank/DDBJ whole genome shotgun (WGS) entry which is preliminary data.</text>
</comment>
<dbReference type="GeneID" id="3541108"/>
<keyword evidence="3" id="KW-1185">Reference proteome</keyword>
<name>Q4D7J9_TRYCC</name>
<feature type="transmembrane region" description="Helical" evidence="1">
    <location>
        <begin position="15"/>
        <end position="36"/>
    </location>
</feature>
<keyword evidence="1" id="KW-0472">Membrane</keyword>
<evidence type="ECO:0000313" key="3">
    <source>
        <dbReference type="Proteomes" id="UP000002296"/>
    </source>
</evidence>